<gene>
    <name evidence="1" type="ORF">EMWEY_00037690</name>
</gene>
<sequence>MKGGPKQAALGSEAMRNEFNRTKGDVSLWRDAATGARNAWCYRPNTEALLQWLRLQQLAAPHSAQDTSQEENQVTAATAKASTGTTAPATVAFCASRGPRSAPPVVEWFNPASSTQQQQHEKLQGWPHDPHYEGQGGRIQVEQQRQRQQQLYALDSSDVRSLLLQCNTILSVDLGARKTGLAAAVRKHRFQHGGAATAALRFPLQGQQLLQQHETAAAQEALLLDSDYSSMFTVSPLKVVAHEVDFASFLPQLHQQKQELLQPADLLVLGLPLNPCLPPHLRFQTRRVSRHLALARKLERGPKTAAAVPFVLMAIERHTKLSRVEVG</sequence>
<dbReference type="EMBL" id="HG721995">
    <property type="protein sequence ID" value="CDJ61069.1"/>
    <property type="molecule type" value="Genomic_DNA"/>
</dbReference>
<protein>
    <submittedName>
        <fullName evidence="1">Uncharacterized protein</fullName>
    </submittedName>
</protein>
<reference evidence="1" key="2">
    <citation type="submission" date="2013-10" db="EMBL/GenBank/DDBJ databases">
        <authorList>
            <person name="Aslett M."/>
        </authorList>
    </citation>
    <scope>NUCLEOTIDE SEQUENCE [LARGE SCALE GENOMIC DNA]</scope>
    <source>
        <strain evidence="1">Weybridge</strain>
    </source>
</reference>
<accession>U6MF53</accession>
<dbReference type="GeneID" id="25337755"/>
<evidence type="ECO:0000313" key="2">
    <source>
        <dbReference type="Proteomes" id="UP000030763"/>
    </source>
</evidence>
<organism evidence="1 2">
    <name type="scientific">Eimeria maxima</name>
    <name type="common">Coccidian parasite</name>
    <dbReference type="NCBI Taxonomy" id="5804"/>
    <lineage>
        <taxon>Eukaryota</taxon>
        <taxon>Sar</taxon>
        <taxon>Alveolata</taxon>
        <taxon>Apicomplexa</taxon>
        <taxon>Conoidasida</taxon>
        <taxon>Coccidia</taxon>
        <taxon>Eucoccidiorida</taxon>
        <taxon>Eimeriorina</taxon>
        <taxon>Eimeriidae</taxon>
        <taxon>Eimeria</taxon>
    </lineage>
</organism>
<dbReference type="OrthoDB" id="348934at2759"/>
<name>U6MF53_EIMMA</name>
<dbReference type="Proteomes" id="UP000030763">
    <property type="component" value="Unassembled WGS sequence"/>
</dbReference>
<keyword evidence="2" id="KW-1185">Reference proteome</keyword>
<dbReference type="AlphaFoldDB" id="U6MF53"/>
<dbReference type="VEuPathDB" id="ToxoDB:EMWEY_00037690"/>
<reference evidence="1" key="1">
    <citation type="submission" date="2013-10" db="EMBL/GenBank/DDBJ databases">
        <title>Genomic analysis of the causative agents of coccidiosis in chickens.</title>
        <authorList>
            <person name="Reid A.J."/>
            <person name="Blake D."/>
            <person name="Billington K."/>
            <person name="Browne H."/>
            <person name="Dunn M."/>
            <person name="Hung S."/>
            <person name="Kawahara F."/>
            <person name="Miranda-Saavedra D."/>
            <person name="Mourier T."/>
            <person name="Nagra H."/>
            <person name="Otto T.D."/>
            <person name="Rawlings N."/>
            <person name="Sanchez A."/>
            <person name="Sanders M."/>
            <person name="Subramaniam C."/>
            <person name="Tay Y."/>
            <person name="Dear P."/>
            <person name="Doerig C."/>
            <person name="Gruber A."/>
            <person name="Parkinson J."/>
            <person name="Shirley M."/>
            <person name="Wan K.L."/>
            <person name="Berriman M."/>
            <person name="Tomley F."/>
            <person name="Pain A."/>
        </authorList>
    </citation>
    <scope>NUCLEOTIDE SEQUENCE [LARGE SCALE GENOMIC DNA]</scope>
    <source>
        <strain evidence="1">Weybridge</strain>
    </source>
</reference>
<dbReference type="RefSeq" id="XP_013337719.1">
    <property type="nucleotide sequence ID" value="XM_013482265.1"/>
</dbReference>
<evidence type="ECO:0000313" key="1">
    <source>
        <dbReference type="EMBL" id="CDJ61069.1"/>
    </source>
</evidence>
<proteinExistence type="predicted"/>